<dbReference type="STRING" id="1122169.Lsha_1630"/>
<keyword evidence="4" id="KW-1185">Reference proteome</keyword>
<dbReference type="PANTHER" id="PTHR44167:SF24">
    <property type="entry name" value="SERINE_THREONINE-PROTEIN KINASE CHK2"/>
    <property type="match status" value="1"/>
</dbReference>
<accession>A0A0W0YVJ0</accession>
<feature type="region of interest" description="Disordered" evidence="1">
    <location>
        <begin position="77"/>
        <end position="107"/>
    </location>
</feature>
<dbReference type="Gene3D" id="1.10.510.10">
    <property type="entry name" value="Transferase(Phosphotransferase) domain 1"/>
    <property type="match status" value="1"/>
</dbReference>
<dbReference type="GO" id="GO:0005524">
    <property type="term" value="F:ATP binding"/>
    <property type="evidence" value="ECO:0007669"/>
    <property type="project" value="InterPro"/>
</dbReference>
<comment type="caution">
    <text evidence="3">The sequence shown here is derived from an EMBL/GenBank/DDBJ whole genome shotgun (WGS) entry which is preliminary data.</text>
</comment>
<evidence type="ECO:0000313" key="3">
    <source>
        <dbReference type="EMBL" id="KTD60534.1"/>
    </source>
</evidence>
<dbReference type="Proteomes" id="UP000054600">
    <property type="component" value="Unassembled WGS sequence"/>
</dbReference>
<dbReference type="PROSITE" id="PS50011">
    <property type="entry name" value="PROTEIN_KINASE_DOM"/>
    <property type="match status" value="1"/>
</dbReference>
<feature type="compositionally biased region" description="Basic and acidic residues" evidence="1">
    <location>
        <begin position="15"/>
        <end position="27"/>
    </location>
</feature>
<dbReference type="SMART" id="SM00220">
    <property type="entry name" value="S_TKc"/>
    <property type="match status" value="1"/>
</dbReference>
<feature type="region of interest" description="Disordered" evidence="1">
    <location>
        <begin position="1"/>
        <end position="44"/>
    </location>
</feature>
<evidence type="ECO:0000313" key="4">
    <source>
        <dbReference type="Proteomes" id="UP000054600"/>
    </source>
</evidence>
<dbReference type="PANTHER" id="PTHR44167">
    <property type="entry name" value="OVARIAN-SPECIFIC SERINE/THREONINE-PROTEIN KINASE LOK-RELATED"/>
    <property type="match status" value="1"/>
</dbReference>
<dbReference type="GO" id="GO:0005737">
    <property type="term" value="C:cytoplasm"/>
    <property type="evidence" value="ECO:0007669"/>
    <property type="project" value="TreeGrafter"/>
</dbReference>
<dbReference type="RefSeq" id="WP_081621029.1">
    <property type="nucleotide sequence ID" value="NZ_KB892388.1"/>
</dbReference>
<dbReference type="EMBL" id="LNYW01000044">
    <property type="protein sequence ID" value="KTD60534.1"/>
    <property type="molecule type" value="Genomic_DNA"/>
</dbReference>
<reference evidence="3 4" key="1">
    <citation type="submission" date="2015-11" db="EMBL/GenBank/DDBJ databases">
        <title>Genomic analysis of 38 Legionella species identifies large and diverse effector repertoires.</title>
        <authorList>
            <person name="Burstein D."/>
            <person name="Amaro F."/>
            <person name="Zusman T."/>
            <person name="Lifshitz Z."/>
            <person name="Cohen O."/>
            <person name="Gilbert J.A."/>
            <person name="Pupko T."/>
            <person name="Shuman H.A."/>
            <person name="Segal G."/>
        </authorList>
    </citation>
    <scope>NUCLEOTIDE SEQUENCE [LARGE SCALE GENOMIC DNA]</scope>
    <source>
        <strain evidence="3 4">ATCC 49655</strain>
    </source>
</reference>
<dbReference type="InterPro" id="IPR011009">
    <property type="entry name" value="Kinase-like_dom_sf"/>
</dbReference>
<dbReference type="SUPFAM" id="SSF56112">
    <property type="entry name" value="Protein kinase-like (PK-like)"/>
    <property type="match status" value="1"/>
</dbReference>
<evidence type="ECO:0000259" key="2">
    <source>
        <dbReference type="PROSITE" id="PS50011"/>
    </source>
</evidence>
<evidence type="ECO:0000256" key="1">
    <source>
        <dbReference type="SAM" id="MobiDB-lite"/>
    </source>
</evidence>
<dbReference type="AlphaFoldDB" id="A0A0W0YVJ0"/>
<organism evidence="3 4">
    <name type="scientific">Legionella shakespearei DSM 23087</name>
    <dbReference type="NCBI Taxonomy" id="1122169"/>
    <lineage>
        <taxon>Bacteria</taxon>
        <taxon>Pseudomonadati</taxon>
        <taxon>Pseudomonadota</taxon>
        <taxon>Gammaproteobacteria</taxon>
        <taxon>Legionellales</taxon>
        <taxon>Legionellaceae</taxon>
        <taxon>Legionella</taxon>
    </lineage>
</organism>
<proteinExistence type="predicted"/>
<dbReference type="OrthoDB" id="5632033at2"/>
<keyword evidence="3" id="KW-0808">Transferase</keyword>
<feature type="domain" description="Protein kinase" evidence="2">
    <location>
        <begin position="157"/>
        <end position="524"/>
    </location>
</feature>
<name>A0A0W0YVJ0_9GAMM</name>
<sequence length="697" mass="77713">MPIGSKDKHHRRKSTGKEHHRDNRIVHTEAGQFKSTSNHPVPGVIKMTAPAPKGRYAIASSSNPLNVNVPRFFPQPGDGGLSASNPVSPIKPHASFSQVSERKVSDDVHSLTLTRSDGSKRTFHILSQLTLTDREALEKAHPDVAKKITGNNSDDADIDIHRLGQGTFSFVSLAKDDSGLFYAVRAVLNENELPRQIATANADGEAASSHTKVPEIKLSASDDSQLSAPLIPLVPRGKVLLDTMSEIEVHSVLKSHGLDDALLLIKDAVVVQNPDGIQIYQFLPLADLGNGMDIINKASYLDVKDREQLFYYVFQKLMPSMVKIHAANTAINDIKPENTLFTRDAQVSFSDFGAACYLDDSGKLKVTSTLNDNRYLAPYSDMPISPELTSKNRTHRLIEHNKRVLHRNQRCDLWSLGLTLLQFWEPGMVEEFYDAAINRRYAPLPTATASKPLTQFSMFRRAVANDYSNPVPAMVINTDEVTSEPIVTFPSAEQVITIYKEELQHHIFNSLAFKRLPQNFQMLFRSMLRLDEEINLEESLCDMLSINLLFTKVEAGEVSEALDKMLKSNGLIEGDSSIISLFHKLQSFPNRRFNPDLLTAIKGQMLDLSEKLPETAPVWQLFKSSAPARYMDDVLPLVLQLKSSKESKGETDSASYKYLAIIEYLCHGELPYEGIFNSLSDLVSTLEHKDVPVFSLT</sequence>
<gene>
    <name evidence="3" type="ORF">Lsha_1630</name>
</gene>
<dbReference type="PATRIC" id="fig|1122169.6.peg.1872"/>
<dbReference type="GO" id="GO:0004674">
    <property type="term" value="F:protein serine/threonine kinase activity"/>
    <property type="evidence" value="ECO:0007669"/>
    <property type="project" value="TreeGrafter"/>
</dbReference>
<protein>
    <submittedName>
        <fullName evidence="3">Protein kinase domain protein</fullName>
    </submittedName>
</protein>
<keyword evidence="3" id="KW-0418">Kinase</keyword>
<dbReference type="InterPro" id="IPR000719">
    <property type="entry name" value="Prot_kinase_dom"/>
</dbReference>